<comment type="caution">
    <text evidence="8">The sequence shown here is derived from an EMBL/GenBank/DDBJ whole genome shotgun (WGS) entry which is preliminary data.</text>
</comment>
<proteinExistence type="inferred from homology"/>
<dbReference type="Gene3D" id="3.40.50.11840">
    <property type="entry name" value="Diphthamide synthesis DPH1/DPH2 domain 1"/>
    <property type="match status" value="1"/>
</dbReference>
<accession>A0ABD3NUR0</accession>
<dbReference type="PANTHER" id="PTHR10762">
    <property type="entry name" value="DIPHTHAMIDE BIOSYNTHESIS PROTEIN"/>
    <property type="match status" value="1"/>
</dbReference>
<gene>
    <name evidence="8" type="ORF">ACHAW5_009375</name>
</gene>
<comment type="pathway">
    <text evidence="2">Protein modification; peptidyl-diphthamide biosynthesis.</text>
</comment>
<dbReference type="GO" id="GO:0051536">
    <property type="term" value="F:iron-sulfur cluster binding"/>
    <property type="evidence" value="ECO:0007669"/>
    <property type="project" value="UniProtKB-KW"/>
</dbReference>
<sequence>MQDATTPSNHDNQRTSNPSARGAVPVRVYYEIDRVAKDVVEKLDWSETTSRGRLLRQIRPLCRRNDSDNGEAPHDAMDDGKVANNANERRVVGATNTNSNDEEDDGFLCRIALQFPDDLLSDAPTVSWLLEDAIAIAYNEKLMESSLVMEATSSAVRRFNQLALHDSHDSQLLIEEHLAHRNPLVFILGDASPSCCPDEVSANHLNANVIVHYGYACLAPTESVPVVYAFGVSRGVPDGGDAYDESGDVTIWKECVQLVSNECHGKVEAGEILLAKSMSMENSNSHEKKHRKLLLLYDVRYHHAMNSLKLEFEKAEEQFQVVLGSIPKQQLTDRRFEPRKREGCGSDGNCGGGDCASNACTATVSNDVPHTLKGHCGSRSDCEQSSQSCCGKDASSCCTDPITANCGIPNTNANDTETIDHQHDLDKQYIPRTIGGIEIPDDLDLRQYTLLYIGDDMDIDSHEGNECTRLLLILLRCNAPDGPKFIFSYSPITRRLNADVLNSPMSLTNVTTPSTVLSRLLRRRYFLLNKAKLATTIAILIGTSSQSYSFRRLLSLTRHRIQSTGRTAYTFSVGKLSTAGHKLSNFAEIDCYVLIACGESVANFWKMEREAMCVPVLTPLELDVALGFREWDGRYSCDFGDLIRWNEADGIVAKDEFHGDDDDSASYGNHKDMLKLNKAEKCDDDERNNFNADEPFFSMISGKYEQSKAVDTSNQNAIMSCSSIHHLKALPGQGRLIEYRSEAAEFLKKREYRGLEAKVGETEVKAAVLGMVGIASDYGENP</sequence>
<reference evidence="8 9" key="1">
    <citation type="submission" date="2024-10" db="EMBL/GenBank/DDBJ databases">
        <title>Updated reference genomes for cyclostephanoid diatoms.</title>
        <authorList>
            <person name="Roberts W.R."/>
            <person name="Alverson A.J."/>
        </authorList>
    </citation>
    <scope>NUCLEOTIDE SEQUENCE [LARGE SCALE GENOMIC DNA]</scope>
    <source>
        <strain evidence="8 9">AJA276-08</strain>
    </source>
</reference>
<evidence type="ECO:0000256" key="5">
    <source>
        <dbReference type="ARBA" id="ARBA00023004"/>
    </source>
</evidence>
<organism evidence="8 9">
    <name type="scientific">Stephanodiscus triporus</name>
    <dbReference type="NCBI Taxonomy" id="2934178"/>
    <lineage>
        <taxon>Eukaryota</taxon>
        <taxon>Sar</taxon>
        <taxon>Stramenopiles</taxon>
        <taxon>Ochrophyta</taxon>
        <taxon>Bacillariophyta</taxon>
        <taxon>Coscinodiscophyceae</taxon>
        <taxon>Thalassiosirophycidae</taxon>
        <taxon>Stephanodiscales</taxon>
        <taxon>Stephanodiscaceae</taxon>
        <taxon>Stephanodiscus</taxon>
    </lineage>
</organism>
<protein>
    <recommendedName>
        <fullName evidence="10">2-(3-amino-3-carboxypropyl)histidine synthase subunit 2</fullName>
    </recommendedName>
</protein>
<comment type="similarity">
    <text evidence="3">Belongs to the DPH1/DPH2 family. DPH2 subfamily.</text>
</comment>
<evidence type="ECO:0000256" key="3">
    <source>
        <dbReference type="ARBA" id="ARBA00006179"/>
    </source>
</evidence>
<evidence type="ECO:0000256" key="1">
    <source>
        <dbReference type="ARBA" id="ARBA00001966"/>
    </source>
</evidence>
<dbReference type="SFLD" id="SFLDS00032">
    <property type="entry name" value="Radical_SAM_3-amino-3-carboxyp"/>
    <property type="match status" value="1"/>
</dbReference>
<dbReference type="InterPro" id="IPR016435">
    <property type="entry name" value="DPH1/DPH2"/>
</dbReference>
<evidence type="ECO:0000313" key="8">
    <source>
        <dbReference type="EMBL" id="KAL3779178.1"/>
    </source>
</evidence>
<dbReference type="FunFam" id="3.40.50.11860:FF:000001">
    <property type="entry name" value="2-(3-amino-3-carboxypropyl)histidine synthase subunit 2"/>
    <property type="match status" value="1"/>
</dbReference>
<name>A0ABD3NUR0_9STRA</name>
<dbReference type="PANTHER" id="PTHR10762:SF2">
    <property type="entry name" value="2-(3-AMINO-3-CARBOXYPROPYL)HISTIDINE SYNTHASE SUBUNIT 2"/>
    <property type="match status" value="1"/>
</dbReference>
<keyword evidence="6" id="KW-0411">Iron-sulfur</keyword>
<comment type="cofactor">
    <cofactor evidence="1">
        <name>[4Fe-4S] cluster</name>
        <dbReference type="ChEBI" id="CHEBI:49883"/>
    </cofactor>
</comment>
<evidence type="ECO:0008006" key="10">
    <source>
        <dbReference type="Google" id="ProtNLM"/>
    </source>
</evidence>
<dbReference type="Gene3D" id="3.40.50.11860">
    <property type="entry name" value="Diphthamide synthesis DPH1/DPH2 domain 3"/>
    <property type="match status" value="1"/>
</dbReference>
<evidence type="ECO:0000313" key="9">
    <source>
        <dbReference type="Proteomes" id="UP001530315"/>
    </source>
</evidence>
<dbReference type="EMBL" id="JALLAZ020001180">
    <property type="protein sequence ID" value="KAL3779178.1"/>
    <property type="molecule type" value="Genomic_DNA"/>
</dbReference>
<dbReference type="NCBIfam" id="TIGR00322">
    <property type="entry name" value="diphth2_R"/>
    <property type="match status" value="2"/>
</dbReference>
<dbReference type="GO" id="GO:0046872">
    <property type="term" value="F:metal ion binding"/>
    <property type="evidence" value="ECO:0007669"/>
    <property type="project" value="UniProtKB-KW"/>
</dbReference>
<feature type="region of interest" description="Disordered" evidence="7">
    <location>
        <begin position="63"/>
        <end position="87"/>
    </location>
</feature>
<dbReference type="InterPro" id="IPR042263">
    <property type="entry name" value="DPH1/DPH2_1"/>
</dbReference>
<feature type="compositionally biased region" description="Polar residues" evidence="7">
    <location>
        <begin position="1"/>
        <end position="19"/>
    </location>
</feature>
<keyword evidence="5" id="KW-0408">Iron</keyword>
<evidence type="ECO:0000256" key="6">
    <source>
        <dbReference type="ARBA" id="ARBA00023014"/>
    </source>
</evidence>
<keyword evidence="4" id="KW-0479">Metal-binding</keyword>
<dbReference type="Proteomes" id="UP001530315">
    <property type="component" value="Unassembled WGS sequence"/>
</dbReference>
<feature type="region of interest" description="Disordered" evidence="7">
    <location>
        <begin position="1"/>
        <end position="22"/>
    </location>
</feature>
<dbReference type="InterPro" id="IPR042265">
    <property type="entry name" value="DPH1/DPH2_3"/>
</dbReference>
<dbReference type="AlphaFoldDB" id="A0ABD3NUR0"/>
<dbReference type="Pfam" id="PF01866">
    <property type="entry name" value="Diphthamide_syn"/>
    <property type="match status" value="2"/>
</dbReference>
<keyword evidence="9" id="KW-1185">Reference proteome</keyword>
<evidence type="ECO:0000256" key="2">
    <source>
        <dbReference type="ARBA" id="ARBA00005156"/>
    </source>
</evidence>
<evidence type="ECO:0000256" key="7">
    <source>
        <dbReference type="SAM" id="MobiDB-lite"/>
    </source>
</evidence>
<evidence type="ECO:0000256" key="4">
    <source>
        <dbReference type="ARBA" id="ARBA00022723"/>
    </source>
</evidence>